<keyword evidence="3" id="KW-0596">Phosphopantetheine</keyword>
<dbReference type="GO" id="GO:0044550">
    <property type="term" value="P:secondary metabolite biosynthetic process"/>
    <property type="evidence" value="ECO:0007669"/>
    <property type="project" value="TreeGrafter"/>
</dbReference>
<dbReference type="RefSeq" id="WP_244943099.1">
    <property type="nucleotide sequence ID" value="NZ_QUAC01000136.1"/>
</dbReference>
<dbReference type="GO" id="GO:0005737">
    <property type="term" value="C:cytoplasm"/>
    <property type="evidence" value="ECO:0007669"/>
    <property type="project" value="TreeGrafter"/>
</dbReference>
<dbReference type="AlphaFoldDB" id="A0A371Q382"/>
<dbReference type="Proteomes" id="UP000262477">
    <property type="component" value="Unassembled WGS sequence"/>
</dbReference>
<evidence type="ECO:0000256" key="3">
    <source>
        <dbReference type="ARBA" id="ARBA00022450"/>
    </source>
</evidence>
<dbReference type="GO" id="GO:0031177">
    <property type="term" value="F:phosphopantetheine binding"/>
    <property type="evidence" value="ECO:0007669"/>
    <property type="project" value="InterPro"/>
</dbReference>
<gene>
    <name evidence="7" type="ORF">DY245_17430</name>
</gene>
<dbReference type="GO" id="GO:0017000">
    <property type="term" value="P:antibiotic biosynthetic process"/>
    <property type="evidence" value="ECO:0007669"/>
    <property type="project" value="UniProtKB-ARBA"/>
</dbReference>
<dbReference type="Gene3D" id="1.10.1200.10">
    <property type="entry name" value="ACP-like"/>
    <property type="match status" value="1"/>
</dbReference>
<dbReference type="EMBL" id="QUAC01000136">
    <property type="protein sequence ID" value="REK89142.1"/>
    <property type="molecule type" value="Genomic_DNA"/>
</dbReference>
<dbReference type="InterPro" id="IPR009081">
    <property type="entry name" value="PP-bd_ACP"/>
</dbReference>
<dbReference type="PANTHER" id="PTHR45527:SF1">
    <property type="entry name" value="FATTY ACID SYNTHASE"/>
    <property type="match status" value="1"/>
</dbReference>
<dbReference type="InterPro" id="IPR036736">
    <property type="entry name" value="ACP-like_sf"/>
</dbReference>
<proteinExistence type="inferred from homology"/>
<evidence type="ECO:0000313" key="8">
    <source>
        <dbReference type="Proteomes" id="UP000262477"/>
    </source>
</evidence>
<comment type="similarity">
    <text evidence="2">Belongs to the ATP-dependent AMP-binding enzyme family.</text>
</comment>
<dbReference type="GO" id="GO:0043041">
    <property type="term" value="P:amino acid activation for nonribosomal peptide biosynthetic process"/>
    <property type="evidence" value="ECO:0007669"/>
    <property type="project" value="TreeGrafter"/>
</dbReference>
<sequence length="132" mass="14209">RPWAAAPAVDRPDTRPAARPAAAAGEVARRIAAVWSEVLSVPSVGHQDNFFDLGGNSLLLSTLHSRLQTALGVELPMRRMFEHPTVASLADFLAGQRTGAAAPGAAPADESFRQRAARARQNRPPLRDRKVR</sequence>
<protein>
    <recommendedName>
        <fullName evidence="6">Carrier domain-containing protein</fullName>
    </recommendedName>
</protein>
<dbReference type="Pfam" id="PF00550">
    <property type="entry name" value="PP-binding"/>
    <property type="match status" value="1"/>
</dbReference>
<feature type="region of interest" description="Disordered" evidence="5">
    <location>
        <begin position="1"/>
        <end position="20"/>
    </location>
</feature>
<evidence type="ECO:0000313" key="7">
    <source>
        <dbReference type="EMBL" id="REK89142.1"/>
    </source>
</evidence>
<name>A0A371Q382_STRIH</name>
<dbReference type="InterPro" id="IPR020806">
    <property type="entry name" value="PKS_PP-bd"/>
</dbReference>
<dbReference type="SUPFAM" id="SSF47336">
    <property type="entry name" value="ACP-like"/>
    <property type="match status" value="1"/>
</dbReference>
<feature type="non-terminal residue" evidence="7">
    <location>
        <position position="1"/>
    </location>
</feature>
<comment type="caution">
    <text evidence="7">The sequence shown here is derived from an EMBL/GenBank/DDBJ whole genome shotgun (WGS) entry which is preliminary data.</text>
</comment>
<dbReference type="GO" id="GO:0072330">
    <property type="term" value="P:monocarboxylic acid biosynthetic process"/>
    <property type="evidence" value="ECO:0007669"/>
    <property type="project" value="UniProtKB-ARBA"/>
</dbReference>
<evidence type="ECO:0000256" key="5">
    <source>
        <dbReference type="SAM" id="MobiDB-lite"/>
    </source>
</evidence>
<keyword evidence="4" id="KW-0597">Phosphoprotein</keyword>
<evidence type="ECO:0000256" key="1">
    <source>
        <dbReference type="ARBA" id="ARBA00001957"/>
    </source>
</evidence>
<evidence type="ECO:0000256" key="4">
    <source>
        <dbReference type="ARBA" id="ARBA00022553"/>
    </source>
</evidence>
<feature type="compositionally biased region" description="Low complexity" evidence="5">
    <location>
        <begin position="99"/>
        <end position="108"/>
    </location>
</feature>
<accession>A0A371Q382</accession>
<evidence type="ECO:0000256" key="2">
    <source>
        <dbReference type="ARBA" id="ARBA00006432"/>
    </source>
</evidence>
<dbReference type="FunFam" id="1.10.1200.10:FF:000016">
    <property type="entry name" value="Non-ribosomal peptide synthase"/>
    <property type="match status" value="1"/>
</dbReference>
<comment type="cofactor">
    <cofactor evidence="1">
        <name>pantetheine 4'-phosphate</name>
        <dbReference type="ChEBI" id="CHEBI:47942"/>
    </cofactor>
</comment>
<dbReference type="SMART" id="SM00823">
    <property type="entry name" value="PKS_PP"/>
    <property type="match status" value="1"/>
</dbReference>
<feature type="domain" description="Carrier" evidence="6">
    <location>
        <begin position="22"/>
        <end position="97"/>
    </location>
</feature>
<reference evidence="7 8" key="1">
    <citation type="submission" date="2018-08" db="EMBL/GenBank/DDBJ databases">
        <title>Streptomyces NEAU-D10 sp. nov., a novel Actinomycete isolated from soil.</title>
        <authorList>
            <person name="Jin L."/>
        </authorList>
    </citation>
    <scope>NUCLEOTIDE SEQUENCE [LARGE SCALE GENOMIC DNA]</scope>
    <source>
        <strain evidence="7 8">NEAU-D10</strain>
    </source>
</reference>
<organism evidence="7 8">
    <name type="scientific">Streptomyces inhibens</name>
    <dbReference type="NCBI Taxonomy" id="2293571"/>
    <lineage>
        <taxon>Bacteria</taxon>
        <taxon>Bacillati</taxon>
        <taxon>Actinomycetota</taxon>
        <taxon>Actinomycetes</taxon>
        <taxon>Kitasatosporales</taxon>
        <taxon>Streptomycetaceae</taxon>
        <taxon>Streptomyces</taxon>
    </lineage>
</organism>
<keyword evidence="8" id="KW-1185">Reference proteome</keyword>
<dbReference type="PROSITE" id="PS50075">
    <property type="entry name" value="CARRIER"/>
    <property type="match status" value="1"/>
</dbReference>
<evidence type="ECO:0000259" key="6">
    <source>
        <dbReference type="PROSITE" id="PS50075"/>
    </source>
</evidence>
<feature type="region of interest" description="Disordered" evidence="5">
    <location>
        <begin position="98"/>
        <end position="132"/>
    </location>
</feature>
<dbReference type="PANTHER" id="PTHR45527">
    <property type="entry name" value="NONRIBOSOMAL PEPTIDE SYNTHETASE"/>
    <property type="match status" value="1"/>
</dbReference>